<sequence>MTPAPLLLEVRDFRLSLPIDGQQRPILRGVDLVVDRREAVALVGESGGGKSMLARAMLGLVPPRAQVAGDIRADGASVYAMSREDLRRYRATRVAMIFQDPTAHVNPVRQIGDFLTEALRTNQHVRGGEARRRVTVLLEEVGVPHAARRLRQYPHELSGGLLQRVMIAGALAAEPELLIADEPTTALDVTTQAEVMAILQDLRAERGLALLFVTHDLELAAAVCDRTAVMYAGEIVEEQSSEALHTAPRHPYTAALLDARPSVERSSHRLRTVAGRPVAAYEADAGCGFAPRCGHAQAVCAAHPPVTHIGSARVRCVRAEELEGRVAGDRSH</sequence>
<evidence type="ECO:0000256" key="3">
    <source>
        <dbReference type="ARBA" id="ARBA00022448"/>
    </source>
</evidence>
<keyword evidence="5" id="KW-0547">Nucleotide-binding</keyword>
<evidence type="ECO:0000313" key="10">
    <source>
        <dbReference type="Proteomes" id="UP001162834"/>
    </source>
</evidence>
<dbReference type="GO" id="GO:0005524">
    <property type="term" value="F:ATP binding"/>
    <property type="evidence" value="ECO:0007669"/>
    <property type="project" value="UniProtKB-KW"/>
</dbReference>
<dbReference type="Proteomes" id="UP001162834">
    <property type="component" value="Chromosome"/>
</dbReference>
<dbReference type="GO" id="GO:0015833">
    <property type="term" value="P:peptide transport"/>
    <property type="evidence" value="ECO:0007669"/>
    <property type="project" value="InterPro"/>
</dbReference>
<name>A0A9E6Y2V5_9ACTN</name>
<dbReference type="InterPro" id="IPR003439">
    <property type="entry name" value="ABC_transporter-like_ATP-bd"/>
</dbReference>
<dbReference type="EMBL" id="CP087164">
    <property type="protein sequence ID" value="UGS38436.1"/>
    <property type="molecule type" value="Genomic_DNA"/>
</dbReference>
<comment type="similarity">
    <text evidence="2">Belongs to the ABC transporter superfamily.</text>
</comment>
<dbReference type="CDD" id="cd03257">
    <property type="entry name" value="ABC_NikE_OppD_transporters"/>
    <property type="match status" value="1"/>
</dbReference>
<dbReference type="SUPFAM" id="SSF52540">
    <property type="entry name" value="P-loop containing nucleoside triphosphate hydrolases"/>
    <property type="match status" value="1"/>
</dbReference>
<keyword evidence="6 9" id="KW-0067">ATP-binding</keyword>
<keyword evidence="3" id="KW-0813">Transport</keyword>
<dbReference type="InterPro" id="IPR013563">
    <property type="entry name" value="Oligopep_ABC_C"/>
</dbReference>
<proteinExistence type="inferred from homology"/>
<feature type="domain" description="ABC transporter" evidence="8">
    <location>
        <begin position="8"/>
        <end position="257"/>
    </location>
</feature>
<evidence type="ECO:0000256" key="2">
    <source>
        <dbReference type="ARBA" id="ARBA00005417"/>
    </source>
</evidence>
<dbReference type="PROSITE" id="PS50893">
    <property type="entry name" value="ABC_TRANSPORTER_2"/>
    <property type="match status" value="1"/>
</dbReference>
<evidence type="ECO:0000256" key="5">
    <source>
        <dbReference type="ARBA" id="ARBA00022741"/>
    </source>
</evidence>
<evidence type="ECO:0000256" key="7">
    <source>
        <dbReference type="ARBA" id="ARBA00023136"/>
    </source>
</evidence>
<dbReference type="AlphaFoldDB" id="A0A9E6Y2V5"/>
<dbReference type="FunFam" id="3.40.50.300:FF:000016">
    <property type="entry name" value="Oligopeptide ABC transporter ATP-binding component"/>
    <property type="match status" value="1"/>
</dbReference>
<evidence type="ECO:0000256" key="6">
    <source>
        <dbReference type="ARBA" id="ARBA00022840"/>
    </source>
</evidence>
<dbReference type="InterPro" id="IPR027417">
    <property type="entry name" value="P-loop_NTPase"/>
</dbReference>
<keyword evidence="4" id="KW-1003">Cell membrane</keyword>
<evidence type="ECO:0000256" key="1">
    <source>
        <dbReference type="ARBA" id="ARBA00004202"/>
    </source>
</evidence>
<evidence type="ECO:0000256" key="4">
    <source>
        <dbReference type="ARBA" id="ARBA00022475"/>
    </source>
</evidence>
<dbReference type="GO" id="GO:0016887">
    <property type="term" value="F:ATP hydrolysis activity"/>
    <property type="evidence" value="ECO:0007669"/>
    <property type="project" value="InterPro"/>
</dbReference>
<dbReference type="PANTHER" id="PTHR43297">
    <property type="entry name" value="OLIGOPEPTIDE TRANSPORT ATP-BINDING PROTEIN APPD"/>
    <property type="match status" value="1"/>
</dbReference>
<dbReference type="RefSeq" id="WP_259312457.1">
    <property type="nucleotide sequence ID" value="NZ_CP087164.1"/>
</dbReference>
<dbReference type="Pfam" id="PF00005">
    <property type="entry name" value="ABC_tran"/>
    <property type="match status" value="1"/>
</dbReference>
<keyword evidence="7" id="KW-0472">Membrane</keyword>
<evidence type="ECO:0000259" key="8">
    <source>
        <dbReference type="PROSITE" id="PS50893"/>
    </source>
</evidence>
<dbReference type="SMART" id="SM00382">
    <property type="entry name" value="AAA"/>
    <property type="match status" value="1"/>
</dbReference>
<organism evidence="9 10">
    <name type="scientific">Capillimicrobium parvum</name>
    <dbReference type="NCBI Taxonomy" id="2884022"/>
    <lineage>
        <taxon>Bacteria</taxon>
        <taxon>Bacillati</taxon>
        <taxon>Actinomycetota</taxon>
        <taxon>Thermoleophilia</taxon>
        <taxon>Solirubrobacterales</taxon>
        <taxon>Capillimicrobiaceae</taxon>
        <taxon>Capillimicrobium</taxon>
    </lineage>
</organism>
<gene>
    <name evidence="9" type="primary">oppD_1</name>
    <name evidence="9" type="ORF">DSM104329_04864</name>
</gene>
<evidence type="ECO:0000313" key="9">
    <source>
        <dbReference type="EMBL" id="UGS38436.1"/>
    </source>
</evidence>
<dbReference type="Pfam" id="PF08352">
    <property type="entry name" value="oligo_HPY"/>
    <property type="match status" value="1"/>
</dbReference>
<dbReference type="GO" id="GO:0005886">
    <property type="term" value="C:plasma membrane"/>
    <property type="evidence" value="ECO:0007669"/>
    <property type="project" value="UniProtKB-SubCell"/>
</dbReference>
<protein>
    <submittedName>
        <fullName evidence="9">Oligopeptide transport ATP-binding protein OppD</fullName>
    </submittedName>
</protein>
<dbReference type="KEGG" id="sbae:DSM104329_04864"/>
<dbReference type="Gene3D" id="3.40.50.300">
    <property type="entry name" value="P-loop containing nucleotide triphosphate hydrolases"/>
    <property type="match status" value="1"/>
</dbReference>
<dbReference type="InterPro" id="IPR050388">
    <property type="entry name" value="ABC_Ni/Peptide_Import"/>
</dbReference>
<comment type="subcellular location">
    <subcellularLocation>
        <location evidence="1">Cell membrane</location>
        <topology evidence="1">Peripheral membrane protein</topology>
    </subcellularLocation>
</comment>
<dbReference type="NCBIfam" id="TIGR01727">
    <property type="entry name" value="oligo_HPY"/>
    <property type="match status" value="1"/>
</dbReference>
<keyword evidence="10" id="KW-1185">Reference proteome</keyword>
<reference evidence="9" key="1">
    <citation type="journal article" date="2022" name="Int. J. Syst. Evol. Microbiol.">
        <title>Pseudomonas aegrilactucae sp. nov. and Pseudomonas morbosilactucae sp. nov., pathogens causing bacterial rot of lettuce in Japan.</title>
        <authorList>
            <person name="Sawada H."/>
            <person name="Fujikawa T."/>
            <person name="Satou M."/>
        </authorList>
    </citation>
    <scope>NUCLEOTIDE SEQUENCE</scope>
    <source>
        <strain evidence="9">0166_1</strain>
    </source>
</reference>
<dbReference type="InterPro" id="IPR003593">
    <property type="entry name" value="AAA+_ATPase"/>
</dbReference>
<dbReference type="PANTHER" id="PTHR43297:SF2">
    <property type="entry name" value="DIPEPTIDE TRANSPORT ATP-BINDING PROTEIN DPPD"/>
    <property type="match status" value="1"/>
</dbReference>
<accession>A0A9E6Y2V5</accession>